<gene>
    <name evidence="14" type="ORF">LIZ65_07345</name>
</gene>
<dbReference type="RefSeq" id="WP_066733787.1">
    <property type="nucleotide sequence ID" value="NZ_JAJCIQ010000003.1"/>
</dbReference>
<sequence>MNRLGKMMTAGAAVLLFLLAVIPAYPVHAADTRRVVRVAFPEAAGLNETYEDGTRGGTVYEWLMEIAKYTGWKYEFVEGEAIDLMEELKAGTCDMMGGMFLREDLKELYNYPKYSTGSNYSLLIYRKDDEDIKGFDYSSMNGKKIGVFAKATDKIERLNKFLDFNGIQAQLVSYERGEEYERCLENPDIDIMLGSDVYMTDAYNVAAKFESEPSYIVTTKKETELCAELSQAIESIYSADPEFSKKLYDKYYPGQYINSIYFTDKERTFIENNGPVRVAVVKDRYPICYEQDGEKKGSAVTSMEIIGEKTGLTFEYVYADTYQKAMDLVKEGKADVINGFMDSDDTAVEMGMVRTAAYASINSVILRNKNSYESGEGRVMALPQGHKLKTWGKNDSIRYYGTYVDCLKAVNSGEADYTQMPTAFMEGMYAEDYYANVVLASDNDMPQELSVAMAVPVNVPLYSILSKAVNNLSEEERSVIIGQNTLGIRESAATLKSLVYSNPVLAISVCAGMILLISGIAILIISYRSREKIMKVRLEKAEETSKAKSDFLSRMSHEIRTPMNAIIGLTSLTKMQEEIPPAVSKNLEQIDSSAKFLLSLLNDVLDMSKIDSNKMKMECAPFDLNHIFAQINNMFTAMIESKEMKFTITCDLNGTMFKGDEMRLQQVLTNLLSNACKFTPDGGRIELIVREESRDKRKAVLYFAVKDTGIGIRQEDCERIFHAFEQAKEHQSNTAGTGLGLAISSSLVQLMGGELKVDSQPGEGSVFYFTLQMPVFEGNLPAEEEKCEGKRYSLKGLHVLLAEDNDINAEIAVELLELEGILVERAANGRRAVDIFEQSAQGSFDIILMDINMPDMNGLEATAEIRAMPRWDASTVPIIAMTANTFQEDRDEAAAAGMSGFLSKPFDVEHLYKILAHSAGRKF</sequence>
<dbReference type="EC" id="2.7.13.3" evidence="2"/>
<feature type="domain" description="Histidine kinase" evidence="12">
    <location>
        <begin position="554"/>
        <end position="775"/>
    </location>
</feature>
<dbReference type="InterPro" id="IPR001789">
    <property type="entry name" value="Sig_transdc_resp-reg_receiver"/>
</dbReference>
<dbReference type="SUPFAM" id="SSF52172">
    <property type="entry name" value="CheY-like"/>
    <property type="match status" value="1"/>
</dbReference>
<dbReference type="SUPFAM" id="SSF55874">
    <property type="entry name" value="ATPase domain of HSP90 chaperone/DNA topoisomerase II/histidine kinase"/>
    <property type="match status" value="1"/>
</dbReference>
<dbReference type="Pfam" id="PF02518">
    <property type="entry name" value="HATPase_c"/>
    <property type="match status" value="1"/>
</dbReference>
<dbReference type="CDD" id="cd16922">
    <property type="entry name" value="HATPase_EvgS-ArcB-TorS-like"/>
    <property type="match status" value="1"/>
</dbReference>
<evidence type="ECO:0000313" key="14">
    <source>
        <dbReference type="EMBL" id="MCB7387102.1"/>
    </source>
</evidence>
<proteinExistence type="predicted"/>
<dbReference type="InterPro" id="IPR003594">
    <property type="entry name" value="HATPase_dom"/>
</dbReference>
<dbReference type="InterPro" id="IPR011006">
    <property type="entry name" value="CheY-like_superfamily"/>
</dbReference>
<dbReference type="CDD" id="cd17546">
    <property type="entry name" value="REC_hyHK_CKI1_RcsC-like"/>
    <property type="match status" value="1"/>
</dbReference>
<dbReference type="PANTHER" id="PTHR43047:SF66">
    <property type="entry name" value="HISKA"/>
    <property type="match status" value="1"/>
</dbReference>
<dbReference type="SUPFAM" id="SSF47384">
    <property type="entry name" value="Homodimeric domain of signal transducing histidine kinase"/>
    <property type="match status" value="1"/>
</dbReference>
<keyword evidence="10" id="KW-1133">Transmembrane helix</keyword>
<dbReference type="SUPFAM" id="SSF53850">
    <property type="entry name" value="Periplasmic binding protein-like II"/>
    <property type="match status" value="2"/>
</dbReference>
<evidence type="ECO:0000259" key="12">
    <source>
        <dbReference type="PROSITE" id="PS50109"/>
    </source>
</evidence>
<keyword evidence="10" id="KW-0472">Membrane</keyword>
<evidence type="ECO:0000256" key="1">
    <source>
        <dbReference type="ARBA" id="ARBA00000085"/>
    </source>
</evidence>
<keyword evidence="11" id="KW-0732">Signal</keyword>
<dbReference type="PROSITE" id="PS50109">
    <property type="entry name" value="HIS_KIN"/>
    <property type="match status" value="1"/>
</dbReference>
<feature type="chain" id="PRO_5047213527" description="Stage 0 sporulation protein A homolog" evidence="11">
    <location>
        <begin position="30"/>
        <end position="923"/>
    </location>
</feature>
<keyword evidence="15" id="KW-1185">Reference proteome</keyword>
<dbReference type="Gene3D" id="3.40.190.10">
    <property type="entry name" value="Periplasmic binding protein-like II"/>
    <property type="match status" value="4"/>
</dbReference>
<dbReference type="PANTHER" id="PTHR43047">
    <property type="entry name" value="TWO-COMPONENT HISTIDINE PROTEIN KINASE"/>
    <property type="match status" value="1"/>
</dbReference>
<dbReference type="Pfam" id="PF00072">
    <property type="entry name" value="Response_reg"/>
    <property type="match status" value="1"/>
</dbReference>
<feature type="transmembrane region" description="Helical" evidence="10">
    <location>
        <begin position="504"/>
        <end position="527"/>
    </location>
</feature>
<protein>
    <recommendedName>
        <fullName evidence="3">Stage 0 sporulation protein A homolog</fullName>
        <ecNumber evidence="2">2.7.13.3</ecNumber>
    </recommendedName>
</protein>
<dbReference type="EMBL" id="JAJCIS010000003">
    <property type="protein sequence ID" value="MCB7387102.1"/>
    <property type="molecule type" value="Genomic_DNA"/>
</dbReference>
<evidence type="ECO:0000256" key="2">
    <source>
        <dbReference type="ARBA" id="ARBA00012438"/>
    </source>
</evidence>
<feature type="modified residue" description="4-aspartylphosphate" evidence="9">
    <location>
        <position position="850"/>
    </location>
</feature>
<comment type="caution">
    <text evidence="14">The sequence shown here is derived from an EMBL/GenBank/DDBJ whole genome shotgun (WGS) entry which is preliminary data.</text>
</comment>
<keyword evidence="6" id="KW-0418">Kinase</keyword>
<dbReference type="PROSITE" id="PS50110">
    <property type="entry name" value="RESPONSE_REGULATORY"/>
    <property type="match status" value="1"/>
</dbReference>
<dbReference type="SMART" id="SM00062">
    <property type="entry name" value="PBPb"/>
    <property type="match status" value="1"/>
</dbReference>
<keyword evidence="7" id="KW-0902">Two-component regulatory system</keyword>
<dbReference type="InterPro" id="IPR005467">
    <property type="entry name" value="His_kinase_dom"/>
</dbReference>
<feature type="signal peptide" evidence="11">
    <location>
        <begin position="1"/>
        <end position="29"/>
    </location>
</feature>
<dbReference type="SMART" id="SM00448">
    <property type="entry name" value="REC"/>
    <property type="match status" value="1"/>
</dbReference>
<dbReference type="InterPro" id="IPR036097">
    <property type="entry name" value="HisK_dim/P_sf"/>
</dbReference>
<evidence type="ECO:0000256" key="11">
    <source>
        <dbReference type="SAM" id="SignalP"/>
    </source>
</evidence>
<dbReference type="PRINTS" id="PR00344">
    <property type="entry name" value="BCTRLSENSOR"/>
</dbReference>
<dbReference type="InterPro" id="IPR001638">
    <property type="entry name" value="Solute-binding_3/MltF_N"/>
</dbReference>
<keyword evidence="5" id="KW-0808">Transferase</keyword>
<comment type="catalytic activity">
    <reaction evidence="1">
        <text>ATP + protein L-histidine = ADP + protein N-phospho-L-histidine.</text>
        <dbReference type="EC" id="2.7.13.3"/>
    </reaction>
</comment>
<evidence type="ECO:0000256" key="10">
    <source>
        <dbReference type="SAM" id="Phobius"/>
    </source>
</evidence>
<dbReference type="Gene3D" id="3.40.50.2300">
    <property type="match status" value="1"/>
</dbReference>
<evidence type="ECO:0000256" key="3">
    <source>
        <dbReference type="ARBA" id="ARBA00018672"/>
    </source>
</evidence>
<evidence type="ECO:0000256" key="8">
    <source>
        <dbReference type="ARBA" id="ARBA00024867"/>
    </source>
</evidence>
<accession>A0ABS8DFA8</accession>
<evidence type="ECO:0000313" key="15">
    <source>
        <dbReference type="Proteomes" id="UP001299546"/>
    </source>
</evidence>
<evidence type="ECO:0000256" key="7">
    <source>
        <dbReference type="ARBA" id="ARBA00023012"/>
    </source>
</evidence>
<dbReference type="SMART" id="SM00387">
    <property type="entry name" value="HATPase_c"/>
    <property type="match status" value="1"/>
</dbReference>
<name>A0ABS8DFA8_9FIRM</name>
<keyword evidence="10" id="KW-0812">Transmembrane</keyword>
<dbReference type="InterPro" id="IPR036890">
    <property type="entry name" value="HATPase_C_sf"/>
</dbReference>
<evidence type="ECO:0000256" key="4">
    <source>
        <dbReference type="ARBA" id="ARBA00022553"/>
    </source>
</evidence>
<dbReference type="InterPro" id="IPR003661">
    <property type="entry name" value="HisK_dim/P_dom"/>
</dbReference>
<comment type="function">
    <text evidence="8">May play the central regulatory role in sporulation. It may be an element of the effector pathway responsible for the activation of sporulation genes in response to nutritional stress. Spo0A may act in concert with spo0H (a sigma factor) to control the expression of some genes that are critical to the sporulation process.</text>
</comment>
<organism evidence="14 15">
    <name type="scientific">Bariatricus massiliensis</name>
    <dbReference type="NCBI Taxonomy" id="1745713"/>
    <lineage>
        <taxon>Bacteria</taxon>
        <taxon>Bacillati</taxon>
        <taxon>Bacillota</taxon>
        <taxon>Clostridia</taxon>
        <taxon>Lachnospirales</taxon>
        <taxon>Lachnospiraceae</taxon>
        <taxon>Bariatricus</taxon>
    </lineage>
</organism>
<dbReference type="Pfam" id="PF00512">
    <property type="entry name" value="HisKA"/>
    <property type="match status" value="1"/>
</dbReference>
<dbReference type="SMART" id="SM00388">
    <property type="entry name" value="HisKA"/>
    <property type="match status" value="1"/>
</dbReference>
<dbReference type="Proteomes" id="UP001299546">
    <property type="component" value="Unassembled WGS sequence"/>
</dbReference>
<feature type="domain" description="Response regulatory" evidence="13">
    <location>
        <begin position="798"/>
        <end position="919"/>
    </location>
</feature>
<dbReference type="InterPro" id="IPR004358">
    <property type="entry name" value="Sig_transdc_His_kin-like_C"/>
</dbReference>
<dbReference type="Gene3D" id="3.30.565.10">
    <property type="entry name" value="Histidine kinase-like ATPase, C-terminal domain"/>
    <property type="match status" value="1"/>
</dbReference>
<keyword evidence="4 9" id="KW-0597">Phosphoprotein</keyword>
<dbReference type="Gene3D" id="1.10.287.130">
    <property type="match status" value="1"/>
</dbReference>
<evidence type="ECO:0000256" key="9">
    <source>
        <dbReference type="PROSITE-ProRule" id="PRU00169"/>
    </source>
</evidence>
<evidence type="ECO:0000256" key="5">
    <source>
        <dbReference type="ARBA" id="ARBA00022679"/>
    </source>
</evidence>
<evidence type="ECO:0000259" key="13">
    <source>
        <dbReference type="PROSITE" id="PS50110"/>
    </source>
</evidence>
<evidence type="ECO:0000256" key="6">
    <source>
        <dbReference type="ARBA" id="ARBA00022777"/>
    </source>
</evidence>
<dbReference type="Pfam" id="PF00497">
    <property type="entry name" value="SBP_bac_3"/>
    <property type="match status" value="2"/>
</dbReference>
<dbReference type="CDD" id="cd00082">
    <property type="entry name" value="HisKA"/>
    <property type="match status" value="1"/>
</dbReference>
<reference evidence="14 15" key="1">
    <citation type="submission" date="2021-10" db="EMBL/GenBank/DDBJ databases">
        <title>Collection of gut derived symbiotic bacterial strains cultured from healthy donors.</title>
        <authorList>
            <person name="Lin H."/>
            <person name="Littmann E."/>
            <person name="Kohout C."/>
            <person name="Pamer E.G."/>
        </authorList>
    </citation>
    <scope>NUCLEOTIDE SEQUENCE [LARGE SCALE GENOMIC DNA]</scope>
    <source>
        <strain evidence="14 15">DFI.1.165</strain>
    </source>
</reference>